<dbReference type="EMBL" id="KK852854">
    <property type="protein sequence ID" value="KDR15028.1"/>
    <property type="molecule type" value="Genomic_DNA"/>
</dbReference>
<keyword evidence="2 5" id="KW-0812">Transmembrane</keyword>
<dbReference type="FunCoup" id="A0A067R6M1">
    <property type="interactions" value="325"/>
</dbReference>
<comment type="subcellular location">
    <subcellularLocation>
        <location evidence="1">Membrane</location>
        <topology evidence="1">Multi-pass membrane protein</topology>
    </subcellularLocation>
</comment>
<evidence type="ECO:0000313" key="7">
    <source>
        <dbReference type="EMBL" id="KDR15028.1"/>
    </source>
</evidence>
<feature type="transmembrane region" description="Helical" evidence="5">
    <location>
        <begin position="128"/>
        <end position="150"/>
    </location>
</feature>
<organism evidence="7 8">
    <name type="scientific">Zootermopsis nevadensis</name>
    <name type="common">Dampwood termite</name>
    <dbReference type="NCBI Taxonomy" id="136037"/>
    <lineage>
        <taxon>Eukaryota</taxon>
        <taxon>Metazoa</taxon>
        <taxon>Ecdysozoa</taxon>
        <taxon>Arthropoda</taxon>
        <taxon>Hexapoda</taxon>
        <taxon>Insecta</taxon>
        <taxon>Pterygota</taxon>
        <taxon>Neoptera</taxon>
        <taxon>Polyneoptera</taxon>
        <taxon>Dictyoptera</taxon>
        <taxon>Blattodea</taxon>
        <taxon>Blattoidea</taxon>
        <taxon>Termitoidae</taxon>
        <taxon>Termopsidae</taxon>
        <taxon>Zootermopsis</taxon>
    </lineage>
</organism>
<dbReference type="STRING" id="136037.A0A067R6M1"/>
<keyword evidence="3 5" id="KW-1133">Transmembrane helix</keyword>
<dbReference type="Pfam" id="PF06271">
    <property type="entry name" value="RDD"/>
    <property type="match status" value="1"/>
</dbReference>
<dbReference type="OrthoDB" id="10061042at2759"/>
<keyword evidence="4 5" id="KW-0472">Membrane</keyword>
<keyword evidence="8" id="KW-1185">Reference proteome</keyword>
<dbReference type="InterPro" id="IPR010432">
    <property type="entry name" value="RDD"/>
</dbReference>
<dbReference type="Proteomes" id="UP000027135">
    <property type="component" value="Unassembled WGS sequence"/>
</dbReference>
<evidence type="ECO:0000259" key="6">
    <source>
        <dbReference type="Pfam" id="PF06271"/>
    </source>
</evidence>
<dbReference type="PANTHER" id="PTHR13659:SF5">
    <property type="entry name" value="PROTEIN FAM8A1"/>
    <property type="match status" value="1"/>
</dbReference>
<evidence type="ECO:0000256" key="2">
    <source>
        <dbReference type="ARBA" id="ARBA00022692"/>
    </source>
</evidence>
<accession>A0A067R6M1</accession>
<dbReference type="OMA" id="PAHFIFQ"/>
<evidence type="ECO:0000256" key="1">
    <source>
        <dbReference type="ARBA" id="ARBA00004141"/>
    </source>
</evidence>
<feature type="transmembrane region" description="Helical" evidence="5">
    <location>
        <begin position="259"/>
        <end position="278"/>
    </location>
</feature>
<dbReference type="InterPro" id="IPR039871">
    <property type="entry name" value="FAM8A1"/>
</dbReference>
<reference evidence="7 8" key="1">
    <citation type="journal article" date="2014" name="Nat. Commun.">
        <title>Molecular traces of alternative social organization in a termite genome.</title>
        <authorList>
            <person name="Terrapon N."/>
            <person name="Li C."/>
            <person name="Robertson H.M."/>
            <person name="Ji L."/>
            <person name="Meng X."/>
            <person name="Booth W."/>
            <person name="Chen Z."/>
            <person name="Childers C.P."/>
            <person name="Glastad K.M."/>
            <person name="Gokhale K."/>
            <person name="Gowin J."/>
            <person name="Gronenberg W."/>
            <person name="Hermansen R.A."/>
            <person name="Hu H."/>
            <person name="Hunt B.G."/>
            <person name="Huylmans A.K."/>
            <person name="Khalil S.M."/>
            <person name="Mitchell R.D."/>
            <person name="Munoz-Torres M.C."/>
            <person name="Mustard J.A."/>
            <person name="Pan H."/>
            <person name="Reese J.T."/>
            <person name="Scharf M.E."/>
            <person name="Sun F."/>
            <person name="Vogel H."/>
            <person name="Xiao J."/>
            <person name="Yang W."/>
            <person name="Yang Z."/>
            <person name="Yang Z."/>
            <person name="Zhou J."/>
            <person name="Zhu J."/>
            <person name="Brent C.S."/>
            <person name="Elsik C.G."/>
            <person name="Goodisman M.A."/>
            <person name="Liberles D.A."/>
            <person name="Roe R.M."/>
            <person name="Vargo E.L."/>
            <person name="Vilcinskas A."/>
            <person name="Wang J."/>
            <person name="Bornberg-Bauer E."/>
            <person name="Korb J."/>
            <person name="Zhang G."/>
            <person name="Liebig J."/>
        </authorList>
    </citation>
    <scope>NUCLEOTIDE SEQUENCE [LARGE SCALE GENOMIC DNA]</scope>
    <source>
        <tissue evidence="7">Whole organism</tissue>
    </source>
</reference>
<dbReference type="InParanoid" id="A0A067R6M1"/>
<dbReference type="eggNOG" id="KOG4647">
    <property type="taxonomic scope" value="Eukaryota"/>
</dbReference>
<name>A0A067R6M1_ZOONE</name>
<feature type="domain" description="RDD" evidence="6">
    <location>
        <begin position="122"/>
        <end position="225"/>
    </location>
</feature>
<proteinExistence type="predicted"/>
<evidence type="ECO:0000256" key="5">
    <source>
        <dbReference type="SAM" id="Phobius"/>
    </source>
</evidence>
<protein>
    <recommendedName>
        <fullName evidence="6">RDD domain-containing protein</fullName>
    </recommendedName>
</protein>
<dbReference type="AlphaFoldDB" id="A0A067R6M1"/>
<gene>
    <name evidence="7" type="ORF">L798_10721</name>
</gene>
<evidence type="ECO:0000256" key="3">
    <source>
        <dbReference type="ARBA" id="ARBA00022989"/>
    </source>
</evidence>
<sequence length="302" mass="34710">MAEELKAGLSGGYGNGKDKSETHLNTAEYFIALEKWLRDVYVWQNITAAFPYALMTNQFAHAGAMNMPHFGGSHSGSSVFPYTAFMHNSDTLYNRRPQVAMIRPTQHQQHAVAEEGIEYRIPPLWKRLIAEFLDFFMLFFFKLAVTFMAVDFDLIDVDKYDLDMLQKTVKTDYRMALEMTSDILLLELIYRIVVCAFETFWLQRGIDGHFGGATPGKTVMGIRVVLCTKVTRIEGRPMDIVAVHPGTDLGLGWAFARSFIKNLILAFLFPVCFTLYFFRYNRTVYDILCRTIVVEDPPRHRH</sequence>
<evidence type="ECO:0000313" key="8">
    <source>
        <dbReference type="Proteomes" id="UP000027135"/>
    </source>
</evidence>
<dbReference type="PANTHER" id="PTHR13659">
    <property type="entry name" value="AUTOSOMAL HIGHLY CONSERVED PROTEIN"/>
    <property type="match status" value="1"/>
</dbReference>
<evidence type="ECO:0000256" key="4">
    <source>
        <dbReference type="ARBA" id="ARBA00023136"/>
    </source>
</evidence>
<dbReference type="GO" id="GO:0016020">
    <property type="term" value="C:membrane"/>
    <property type="evidence" value="ECO:0007669"/>
    <property type="project" value="UniProtKB-SubCell"/>
</dbReference>